<proteinExistence type="predicted"/>
<name>A0AA88U275_9TELE</name>
<dbReference type="Proteomes" id="UP001187343">
    <property type="component" value="Unassembled WGS sequence"/>
</dbReference>
<keyword evidence="2" id="KW-1185">Reference proteome</keyword>
<protein>
    <submittedName>
        <fullName evidence="1">Uncharacterized protein</fullName>
    </submittedName>
</protein>
<comment type="caution">
    <text evidence="1">The sequence shown here is derived from an EMBL/GenBank/DDBJ whole genome shotgun (WGS) entry which is preliminary data.</text>
</comment>
<gene>
    <name evidence="1" type="ORF">Q8A67_005491</name>
</gene>
<dbReference type="AlphaFoldDB" id="A0AA88U275"/>
<sequence>MPHLRKQMKERSRKLILYLLERSLPHAGWDLVALFEEPFGSKLIQGLCLGIAGGFDRLRRLEQSIDSRCKLERLSLYDCGITDVSSLTQSLTNTKVLQFLKWLDLRDNKIGYSKQRLIDVLRDSNCFLIVDRGPPPRVPRGVLFEQKMMNDLYLYMR</sequence>
<evidence type="ECO:0000313" key="1">
    <source>
        <dbReference type="EMBL" id="KAK2906506.1"/>
    </source>
</evidence>
<dbReference type="InterPro" id="IPR032675">
    <property type="entry name" value="LRR_dom_sf"/>
</dbReference>
<dbReference type="Gene3D" id="3.80.10.10">
    <property type="entry name" value="Ribonuclease Inhibitor"/>
    <property type="match status" value="1"/>
</dbReference>
<organism evidence="1 2">
    <name type="scientific">Cirrhinus molitorella</name>
    <name type="common">mud carp</name>
    <dbReference type="NCBI Taxonomy" id="172907"/>
    <lineage>
        <taxon>Eukaryota</taxon>
        <taxon>Metazoa</taxon>
        <taxon>Chordata</taxon>
        <taxon>Craniata</taxon>
        <taxon>Vertebrata</taxon>
        <taxon>Euteleostomi</taxon>
        <taxon>Actinopterygii</taxon>
        <taxon>Neopterygii</taxon>
        <taxon>Teleostei</taxon>
        <taxon>Ostariophysi</taxon>
        <taxon>Cypriniformes</taxon>
        <taxon>Cyprinidae</taxon>
        <taxon>Labeoninae</taxon>
        <taxon>Labeonini</taxon>
        <taxon>Cirrhinus</taxon>
    </lineage>
</organism>
<dbReference type="SUPFAM" id="SSF52047">
    <property type="entry name" value="RNI-like"/>
    <property type="match status" value="1"/>
</dbReference>
<reference evidence="1" key="1">
    <citation type="submission" date="2023-08" db="EMBL/GenBank/DDBJ databases">
        <title>Chromosome-level Genome Assembly of mud carp (Cirrhinus molitorella).</title>
        <authorList>
            <person name="Liu H."/>
        </authorList>
    </citation>
    <scope>NUCLEOTIDE SEQUENCE</scope>
    <source>
        <strain evidence="1">Prfri</strain>
        <tissue evidence="1">Muscle</tissue>
    </source>
</reference>
<dbReference type="EMBL" id="JAUYZG010000005">
    <property type="protein sequence ID" value="KAK2906506.1"/>
    <property type="molecule type" value="Genomic_DNA"/>
</dbReference>
<accession>A0AA88U275</accession>
<evidence type="ECO:0000313" key="2">
    <source>
        <dbReference type="Proteomes" id="UP001187343"/>
    </source>
</evidence>